<evidence type="ECO:0000256" key="13">
    <source>
        <dbReference type="PIRSR" id="PIRSR016408-1"/>
    </source>
</evidence>
<dbReference type="SUPFAM" id="SSF53738">
    <property type="entry name" value="Phosphoglucomutase, first 3 domains"/>
    <property type="match status" value="3"/>
</dbReference>
<dbReference type="InterPro" id="IPR016055">
    <property type="entry name" value="A-D-PHexomutase_a/b/a-I/II/III"/>
</dbReference>
<evidence type="ECO:0000256" key="14">
    <source>
        <dbReference type="PIRSR" id="PIRSR016408-2"/>
    </source>
</evidence>
<evidence type="ECO:0000256" key="9">
    <source>
        <dbReference type="ARBA" id="ARBA00023277"/>
    </source>
</evidence>
<dbReference type="GO" id="GO:0004610">
    <property type="term" value="F:phosphoacetylglucosamine mutase activity"/>
    <property type="evidence" value="ECO:0007669"/>
    <property type="project" value="UniProtKB-UniRule"/>
</dbReference>
<dbReference type="PIRSF" id="PIRSF016408">
    <property type="entry name" value="PAGM"/>
    <property type="match status" value="1"/>
</dbReference>
<evidence type="ECO:0000259" key="17">
    <source>
        <dbReference type="Pfam" id="PF02878"/>
    </source>
</evidence>
<comment type="function">
    <text evidence="12">Catalyzes the conversion of GlcNAc-6-P into GlcNAc-1-P during the synthesis of uridine diphosphate/UDP-GlcNAc, which is a biosynthetic precursor of chitin and also supplies the amino sugars for N-linked oligosaccharides of glycoproteins.</text>
</comment>
<evidence type="ECO:0000256" key="11">
    <source>
        <dbReference type="ARBA" id="ARBA00032065"/>
    </source>
</evidence>
<dbReference type="UniPathway" id="UPA00113">
    <property type="reaction ID" value="UER00530"/>
</dbReference>
<dbReference type="InterPro" id="IPR049022">
    <property type="entry name" value="AMG1_III"/>
</dbReference>
<evidence type="ECO:0000256" key="15">
    <source>
        <dbReference type="PIRSR" id="PIRSR016408-3"/>
    </source>
</evidence>
<dbReference type="STRING" id="1754191.A0A1Y1VDC1"/>
<dbReference type="FunFam" id="3.40.120.10:FF:000038">
    <property type="entry name" value="Phosphoacetylglucosamine mutase"/>
    <property type="match status" value="1"/>
</dbReference>
<dbReference type="InterPro" id="IPR036900">
    <property type="entry name" value="A-D-PHexomutase_C_sf"/>
</dbReference>
<feature type="domain" description="Alpha-D-phosphohexomutase alpha/beta/alpha" evidence="17">
    <location>
        <begin position="107"/>
        <end position="178"/>
    </location>
</feature>
<feature type="binding site" evidence="15">
    <location>
        <position position="282"/>
    </location>
    <ligand>
        <name>Mg(2+)</name>
        <dbReference type="ChEBI" id="CHEBI:18420"/>
    </ligand>
</feature>
<dbReference type="Pfam" id="PF00408">
    <property type="entry name" value="PGM_PMM_IV"/>
    <property type="match status" value="1"/>
</dbReference>
<dbReference type="FunFam" id="3.30.310.50:FF:000003">
    <property type="entry name" value="Phosphoacetylglucosamine mutase"/>
    <property type="match status" value="1"/>
</dbReference>
<feature type="binding site" evidence="14">
    <location>
        <position position="520"/>
    </location>
    <ligand>
        <name>substrate</name>
    </ligand>
</feature>
<evidence type="ECO:0000256" key="4">
    <source>
        <dbReference type="ARBA" id="ARBA00012731"/>
    </source>
</evidence>
<feature type="domain" description="Alpha-D-phosphohexomutase C-terminal" evidence="16">
    <location>
        <begin position="469"/>
        <end position="532"/>
    </location>
</feature>
<dbReference type="AlphaFoldDB" id="A0A1Y1VDC1"/>
<evidence type="ECO:0000256" key="5">
    <source>
        <dbReference type="ARBA" id="ARBA00022553"/>
    </source>
</evidence>
<dbReference type="InterPro" id="IPR049023">
    <property type="entry name" value="AMG1_II"/>
</dbReference>
<dbReference type="EMBL" id="MCFH01000013">
    <property type="protein sequence ID" value="ORX53321.1"/>
    <property type="molecule type" value="Genomic_DNA"/>
</dbReference>
<dbReference type="SUPFAM" id="SSF55957">
    <property type="entry name" value="Phosphoglucomutase, C-terminal domain"/>
    <property type="match status" value="1"/>
</dbReference>
<dbReference type="Gene3D" id="3.30.310.50">
    <property type="entry name" value="Alpha-D-phosphohexomutase, C-terminal domain"/>
    <property type="match status" value="1"/>
</dbReference>
<dbReference type="PANTHER" id="PTHR45955:SF1">
    <property type="entry name" value="PHOSPHOACETYLGLUCOSAMINE MUTASE"/>
    <property type="match status" value="1"/>
</dbReference>
<comment type="similarity">
    <text evidence="3 12">Belongs to the phosphohexose mutase family.</text>
</comment>
<evidence type="ECO:0000256" key="12">
    <source>
        <dbReference type="PIRNR" id="PIRNR016408"/>
    </source>
</evidence>
<dbReference type="OrthoDB" id="1928at2759"/>
<proteinExistence type="inferred from homology"/>
<evidence type="ECO:0000256" key="3">
    <source>
        <dbReference type="ARBA" id="ARBA00010231"/>
    </source>
</evidence>
<evidence type="ECO:0000313" key="21">
    <source>
        <dbReference type="Proteomes" id="UP000193719"/>
    </source>
</evidence>
<dbReference type="Pfam" id="PF21404">
    <property type="entry name" value="AMG1_III"/>
    <property type="match status" value="1"/>
</dbReference>
<keyword evidence="21" id="KW-1185">Reference proteome</keyword>
<dbReference type="PROSITE" id="PS00710">
    <property type="entry name" value="PGM_PMM"/>
    <property type="match status" value="1"/>
</dbReference>
<dbReference type="CDD" id="cd03086">
    <property type="entry name" value="PGM3"/>
    <property type="match status" value="1"/>
</dbReference>
<dbReference type="Gene3D" id="3.40.120.10">
    <property type="entry name" value="Alpha-D-Glucose-1,6-Bisphosphate, subunit A, domain 3"/>
    <property type="match status" value="2"/>
</dbReference>
<feature type="active site" description="Phosphoserine intermediate" evidence="13">
    <location>
        <position position="68"/>
    </location>
</feature>
<feature type="binding site" evidence="14">
    <location>
        <begin position="386"/>
        <end position="388"/>
    </location>
    <ligand>
        <name>substrate</name>
    </ligand>
</feature>
<keyword evidence="9" id="KW-0119">Carbohydrate metabolism</keyword>
<name>A0A1Y1VDC1_9FUNG</name>
<reference evidence="20 21" key="2">
    <citation type="submission" date="2016-08" db="EMBL/GenBank/DDBJ databases">
        <title>Pervasive Adenine N6-methylation of Active Genes in Fungi.</title>
        <authorList>
            <consortium name="DOE Joint Genome Institute"/>
            <person name="Mondo S.J."/>
            <person name="Dannebaum R.O."/>
            <person name="Kuo R.C."/>
            <person name="Labutti K."/>
            <person name="Haridas S."/>
            <person name="Kuo A."/>
            <person name="Salamov A."/>
            <person name="Ahrendt S.R."/>
            <person name="Lipzen A."/>
            <person name="Sullivan W."/>
            <person name="Andreopoulos W.B."/>
            <person name="Clum A."/>
            <person name="Lindquist E."/>
            <person name="Daum C."/>
            <person name="Ramamoorthy G.K."/>
            <person name="Gryganskyi A."/>
            <person name="Culley D."/>
            <person name="Magnuson J.K."/>
            <person name="James T.Y."/>
            <person name="O'Malley M.A."/>
            <person name="Stajich J.E."/>
            <person name="Spatafora J.W."/>
            <person name="Visel A."/>
            <person name="Grigoriev I.V."/>
        </authorList>
    </citation>
    <scope>NUCLEOTIDE SEQUENCE [LARGE SCALE GENOMIC DNA]</scope>
    <source>
        <strain evidence="21">finn</strain>
    </source>
</reference>
<evidence type="ECO:0000256" key="6">
    <source>
        <dbReference type="ARBA" id="ARBA00022723"/>
    </source>
</evidence>
<keyword evidence="6 12" id="KW-0479">Metal-binding</keyword>
<evidence type="ECO:0000256" key="1">
    <source>
        <dbReference type="ARBA" id="ARBA00000558"/>
    </source>
</evidence>
<sequence length="557" mass="61317">MSFGGITAEAIKTAAKAYPKPAVTYTYGTAGFRTKGDLLPSVMFRIGLLAVLRSKCLGKTIGVMITASHNPEIDNGVKLVEPLGEMLKQSWEGYCTELANAETEDAIIETLKKVISEENIPMDVDSSVVIARDTRPSGDLLVKALLDGLNVMKADIKNYDMLTTPQLHYMVRCINTKGTPDAYGEPTTDGYYNKLYSAFKKFIAGKPKLSQLHVDCANGVGAPKLKELIKIMGDDIDIKVENDQITTKGKLNYNCGADYVKLNQSQPEGMELKPGYRACSLDGDADRIVYYYVDNDNVFRLLDGDKIASLAAGYIMDMAKTANIEIPREDGSKSPLKIGVVQTAYANGSSTDYLRNKLNVPVPFTQTGVKHLHHEAQKYDVGVYFEANGHGTVLFSDAAIKAFKNSKGSTPEQENAIKSLQGLTELINQAVGDAISDMLLVEAILTVCGWTLEQWNSQYTDLPSKQEKVKVANRHQFKCIKADTELAEPKELQEIINEEVKKYPHGRCFVRPSGTEDIVRVYAEADTTENALKLNYTISGVVFDKFGGVGERPSYYL</sequence>
<evidence type="ECO:0000256" key="10">
    <source>
        <dbReference type="ARBA" id="ARBA00031926"/>
    </source>
</evidence>
<feature type="domain" description="Phosphoacetylglucosamine mutase AMG1" evidence="18">
    <location>
        <begin position="303"/>
        <end position="450"/>
    </location>
</feature>
<protein>
    <recommendedName>
        <fullName evidence="4 12">Phosphoacetylglucosamine mutase</fullName>
        <shortName evidence="12">PAGM</shortName>
        <ecNumber evidence="4 12">5.4.2.3</ecNumber>
    </recommendedName>
    <alternativeName>
        <fullName evidence="11 12">Acetylglucosamine phosphomutase</fullName>
    </alternativeName>
    <alternativeName>
        <fullName evidence="10 12">N-acetylglucosamine-phosphate mutase</fullName>
    </alternativeName>
</protein>
<gene>
    <name evidence="20" type="ORF">BCR36DRAFT_582177</name>
</gene>
<dbReference type="InterPro" id="IPR016066">
    <property type="entry name" value="A-D-PHexomutase_CS"/>
</dbReference>
<evidence type="ECO:0000259" key="19">
    <source>
        <dbReference type="Pfam" id="PF21405"/>
    </source>
</evidence>
<dbReference type="Proteomes" id="UP000193719">
    <property type="component" value="Unassembled WGS sequence"/>
</dbReference>
<dbReference type="InterPro" id="IPR005844">
    <property type="entry name" value="A-D-PHexomutase_a/b/a-I"/>
</dbReference>
<keyword evidence="8 12" id="KW-0413">Isomerase</keyword>
<keyword evidence="7 12" id="KW-0460">Magnesium</keyword>
<organism evidence="20 21">
    <name type="scientific">Piromyces finnis</name>
    <dbReference type="NCBI Taxonomy" id="1754191"/>
    <lineage>
        <taxon>Eukaryota</taxon>
        <taxon>Fungi</taxon>
        <taxon>Fungi incertae sedis</taxon>
        <taxon>Chytridiomycota</taxon>
        <taxon>Chytridiomycota incertae sedis</taxon>
        <taxon>Neocallimastigomycetes</taxon>
        <taxon>Neocallimastigales</taxon>
        <taxon>Neocallimastigaceae</taxon>
        <taxon>Piromyces</taxon>
    </lineage>
</organism>
<feature type="binding site" evidence="15">
    <location>
        <position position="284"/>
    </location>
    <ligand>
        <name>Mg(2+)</name>
        <dbReference type="ChEBI" id="CHEBI:18420"/>
    </ligand>
</feature>
<dbReference type="GO" id="GO:0005975">
    <property type="term" value="P:carbohydrate metabolic process"/>
    <property type="evidence" value="ECO:0007669"/>
    <property type="project" value="InterPro"/>
</dbReference>
<dbReference type="FunFam" id="3.40.120.10:FF:000023">
    <property type="entry name" value="Phosphoacetylglucosamine mutase"/>
    <property type="match status" value="1"/>
</dbReference>
<feature type="domain" description="Alpha-D-phosphohexomutase alpha/beta/alpha" evidence="17">
    <location>
        <begin position="59"/>
        <end position="92"/>
    </location>
</feature>
<feature type="domain" description="Phosphoacetylglucosamine mutase AMG1" evidence="19">
    <location>
        <begin position="191"/>
        <end position="289"/>
    </location>
</feature>
<dbReference type="EC" id="5.4.2.3" evidence="4 12"/>
<evidence type="ECO:0000259" key="16">
    <source>
        <dbReference type="Pfam" id="PF00408"/>
    </source>
</evidence>
<comment type="pathway">
    <text evidence="2 12">Nucleotide-sugar biosynthesis; UDP-N-acetyl-alpha-D-glucosamine biosynthesis; N-acetyl-alpha-D-glucosamine 1-phosphate from alpha-D-glucosamine 6-phosphate (route I): step 2/2.</text>
</comment>
<evidence type="ECO:0000313" key="20">
    <source>
        <dbReference type="EMBL" id="ORX53321.1"/>
    </source>
</evidence>
<dbReference type="Pfam" id="PF02878">
    <property type="entry name" value="PGM_PMM_I"/>
    <property type="match status" value="2"/>
</dbReference>
<dbReference type="PANTHER" id="PTHR45955">
    <property type="entry name" value="PHOSPHOACETYLGLUCOSAMINE MUTASE"/>
    <property type="match status" value="1"/>
</dbReference>
<accession>A0A1Y1VDC1</accession>
<comment type="cofactor">
    <cofactor evidence="12 15">
        <name>Mg(2+)</name>
        <dbReference type="ChEBI" id="CHEBI:18420"/>
    </cofactor>
    <text evidence="12 15">Binds 1 Mg(2+) ion per subunit.</text>
</comment>
<keyword evidence="5" id="KW-0597">Phosphoprotein</keyword>
<feature type="binding site" description="via phosphate group" evidence="15">
    <location>
        <position position="68"/>
    </location>
    <ligand>
        <name>Mg(2+)</name>
        <dbReference type="ChEBI" id="CHEBI:18420"/>
    </ligand>
</feature>
<reference evidence="20 21" key="1">
    <citation type="submission" date="2016-08" db="EMBL/GenBank/DDBJ databases">
        <title>Genomes of anaerobic fungi encode conserved fungal cellulosomes for biomass hydrolysis.</title>
        <authorList>
            <consortium name="DOE Joint Genome Institute"/>
            <person name="Haitjema C.H."/>
            <person name="Gilmore S.P."/>
            <person name="Henske J.K."/>
            <person name="Solomon K.V."/>
            <person name="De Groot R."/>
            <person name="Kuo A."/>
            <person name="Mondo S.J."/>
            <person name="Salamov A.A."/>
            <person name="Labutti K."/>
            <person name="Zhao Z."/>
            <person name="Chiniquy J."/>
            <person name="Barry K."/>
            <person name="Brewer H.M."/>
            <person name="Purvine S.O."/>
            <person name="Wright A.T."/>
            <person name="Boxma B."/>
            <person name="Van Alen T."/>
            <person name="Hackstein J.H."/>
            <person name="Baker S.E."/>
            <person name="Grigoriev I.V."/>
            <person name="O'Malley M.A."/>
        </authorList>
    </citation>
    <scope>NUCLEOTIDE SEQUENCE [LARGE SCALE GENOMIC DNA]</scope>
    <source>
        <strain evidence="21">finn</strain>
    </source>
</reference>
<comment type="catalytic activity">
    <reaction evidence="1 12">
        <text>N-acetyl-alpha-D-glucosamine 1-phosphate = N-acetyl-D-glucosamine 6-phosphate</text>
        <dbReference type="Rhea" id="RHEA:23804"/>
        <dbReference type="ChEBI" id="CHEBI:57513"/>
        <dbReference type="ChEBI" id="CHEBI:57776"/>
        <dbReference type="EC" id="5.4.2.3"/>
    </reaction>
</comment>
<comment type="caution">
    <text evidence="20">The sequence shown here is derived from an EMBL/GenBank/DDBJ whole genome shotgun (WGS) entry which is preliminary data.</text>
</comment>
<evidence type="ECO:0000259" key="18">
    <source>
        <dbReference type="Pfam" id="PF21404"/>
    </source>
</evidence>
<feature type="binding site" evidence="15">
    <location>
        <position position="286"/>
    </location>
    <ligand>
        <name>Mg(2+)</name>
        <dbReference type="ChEBI" id="CHEBI:18420"/>
    </ligand>
</feature>
<evidence type="ECO:0000256" key="8">
    <source>
        <dbReference type="ARBA" id="ARBA00023235"/>
    </source>
</evidence>
<evidence type="ECO:0000256" key="7">
    <source>
        <dbReference type="ARBA" id="ARBA00022842"/>
    </source>
</evidence>
<dbReference type="GO" id="GO:0000287">
    <property type="term" value="F:magnesium ion binding"/>
    <property type="evidence" value="ECO:0007669"/>
    <property type="project" value="InterPro"/>
</dbReference>
<evidence type="ECO:0000256" key="2">
    <source>
        <dbReference type="ARBA" id="ARBA00004865"/>
    </source>
</evidence>
<dbReference type="InterPro" id="IPR005843">
    <property type="entry name" value="A-D-PHexomutase_C"/>
</dbReference>
<dbReference type="InterPro" id="IPR016657">
    <property type="entry name" value="PAGM"/>
</dbReference>
<dbReference type="GO" id="GO:0006048">
    <property type="term" value="P:UDP-N-acetylglucosamine biosynthetic process"/>
    <property type="evidence" value="ECO:0007669"/>
    <property type="project" value="UniProtKB-UniRule"/>
</dbReference>
<dbReference type="Pfam" id="PF21405">
    <property type="entry name" value="AMG1_II"/>
    <property type="match status" value="1"/>
</dbReference>
<feature type="binding site" evidence="14">
    <location>
        <begin position="511"/>
        <end position="515"/>
    </location>
    <ligand>
        <name>substrate</name>
    </ligand>
</feature>